<evidence type="ECO:0000259" key="3">
    <source>
        <dbReference type="Pfam" id="PF17286"/>
    </source>
</evidence>
<protein>
    <recommendedName>
        <fullName evidence="6">Protein arginine N-methyltransferase</fullName>
    </recommendedName>
</protein>
<dbReference type="VEuPathDB" id="FungiDB:C7M61_000426"/>
<dbReference type="CDD" id="cd02440">
    <property type="entry name" value="AdoMet_MTases"/>
    <property type="match status" value="1"/>
</dbReference>
<dbReference type="EMBL" id="PYFQ01000001">
    <property type="protein sequence ID" value="PSK40771.1"/>
    <property type="molecule type" value="Genomic_DNA"/>
</dbReference>
<dbReference type="Pfam" id="PF05185">
    <property type="entry name" value="PRMT5"/>
    <property type="match status" value="1"/>
</dbReference>
<dbReference type="PANTHER" id="PTHR10738">
    <property type="entry name" value="PROTEIN ARGININE N-METHYLTRANSFERASE 5"/>
    <property type="match status" value="1"/>
</dbReference>
<dbReference type="GO" id="GO:0005634">
    <property type="term" value="C:nucleus"/>
    <property type="evidence" value="ECO:0007669"/>
    <property type="project" value="TreeGrafter"/>
</dbReference>
<dbReference type="GeneID" id="36563819"/>
<dbReference type="PANTHER" id="PTHR10738:SF0">
    <property type="entry name" value="PROTEIN ARGININE N-METHYLTRANSFERASE 5"/>
    <property type="match status" value="1"/>
</dbReference>
<accession>A0A2P7YXS3</accession>
<evidence type="ECO:0008006" key="6">
    <source>
        <dbReference type="Google" id="ProtNLM"/>
    </source>
</evidence>
<dbReference type="GO" id="GO:0005829">
    <property type="term" value="C:cytosol"/>
    <property type="evidence" value="ECO:0007669"/>
    <property type="project" value="TreeGrafter"/>
</dbReference>
<evidence type="ECO:0000313" key="4">
    <source>
        <dbReference type="EMBL" id="PSK40771.1"/>
    </source>
</evidence>
<dbReference type="AlphaFoldDB" id="A0A2P7YXS3"/>
<dbReference type="Gene3D" id="2.70.160.11">
    <property type="entry name" value="Hnrnp arginine n-methyltransferase1"/>
    <property type="match status" value="1"/>
</dbReference>
<feature type="domain" description="PRMT5 oligomerisation" evidence="3">
    <location>
        <begin position="331"/>
        <end position="460"/>
    </location>
</feature>
<dbReference type="Gene3D" id="3.40.50.150">
    <property type="entry name" value="Vaccinia Virus protein VP39"/>
    <property type="match status" value="1"/>
</dbReference>
<evidence type="ECO:0000256" key="1">
    <source>
        <dbReference type="ARBA" id="ARBA00022691"/>
    </source>
</evidence>
<dbReference type="GO" id="GO:0016274">
    <property type="term" value="F:protein-arginine N-methyltransferase activity"/>
    <property type="evidence" value="ECO:0007669"/>
    <property type="project" value="InterPro"/>
</dbReference>
<dbReference type="STRING" id="418784.A0A2P7YXS3"/>
<gene>
    <name evidence="4" type="ORF">C7M61_000426</name>
</gene>
<dbReference type="SUPFAM" id="SSF53335">
    <property type="entry name" value="S-adenosyl-L-methionine-dependent methyltransferases"/>
    <property type="match status" value="1"/>
</dbReference>
<keyword evidence="5" id="KW-1185">Reference proteome</keyword>
<reference evidence="4 5" key="1">
    <citation type="submission" date="2018-03" db="EMBL/GenBank/DDBJ databases">
        <title>Candida pseudohaemulonii genome assembly and annotation.</title>
        <authorList>
            <person name="Munoz J.F."/>
            <person name="Gade L.G."/>
            <person name="Chow N.A."/>
            <person name="Litvintseva A.P."/>
            <person name="Loparev V.N."/>
            <person name="Cuomo C.A."/>
        </authorList>
    </citation>
    <scope>NUCLEOTIDE SEQUENCE [LARGE SCALE GENOMIC DNA]</scope>
    <source>
        <strain evidence="4 5">B12108</strain>
    </source>
</reference>
<organism evidence="4 5">
    <name type="scientific">Candidozyma pseudohaemuli</name>
    <dbReference type="NCBI Taxonomy" id="418784"/>
    <lineage>
        <taxon>Eukaryota</taxon>
        <taxon>Fungi</taxon>
        <taxon>Dikarya</taxon>
        <taxon>Ascomycota</taxon>
        <taxon>Saccharomycotina</taxon>
        <taxon>Pichiomycetes</taxon>
        <taxon>Metschnikowiaceae</taxon>
        <taxon>Candidozyma</taxon>
    </lineage>
</organism>
<dbReference type="Pfam" id="PF17286">
    <property type="entry name" value="PRMT5_C"/>
    <property type="match status" value="1"/>
</dbReference>
<dbReference type="Proteomes" id="UP000241107">
    <property type="component" value="Unassembled WGS sequence"/>
</dbReference>
<dbReference type="GO" id="GO:0006355">
    <property type="term" value="P:regulation of DNA-templated transcription"/>
    <property type="evidence" value="ECO:0007669"/>
    <property type="project" value="TreeGrafter"/>
</dbReference>
<sequence length="475" mass="53869">MTRVGAVVTEKSKLQEKGFSFFIPTLPLATSISKKVSHVYLLSLAEFEPLHGTSFLINLPLNTPPEKFLEKLSQLDATFVVAVPVVEDWHFWTLLRRFQSLFDYVLIQTTQLEPNWTQRYMCLKYLAVVANEHCEQLAMKGHEPDLLLFPENIDPENVEKTRILARNISSQLRQQEYLNYFIDPLQPLTQEMLLEVYETFEKDKSKYEAYDEAIDLAFADLIHQTSHRPTILVIGPGRGPLLAMAAKYRDKADVIAVERNPKCISKLKSDNSKLWDGKVCIYEGDVRSISSSLGHIDIVISELLGSFGCNEACPEILTGFKAAIMIPQSITCFLRPIYCSLMDENIKRPYLLKSDQEFAVGAASSVFHFDFPGSNSLDQVWLANFDFHLPDVANALQGYFKADLYGHVSISNLYVDASTYVCSSWYPMVFPIRPVESRIAVTMARRSVNTKLWYEWSVGGDIHNQDGGQYSISLA</sequence>
<dbReference type="InterPro" id="IPR025799">
    <property type="entry name" value="Arg_MeTrfase"/>
</dbReference>
<proteinExistence type="predicted"/>
<dbReference type="InterPro" id="IPR035075">
    <property type="entry name" value="PRMT5"/>
</dbReference>
<feature type="domain" description="PRMT5 arginine-N-methyltransferase" evidence="2">
    <location>
        <begin position="173"/>
        <end position="324"/>
    </location>
</feature>
<keyword evidence="1" id="KW-0949">S-adenosyl-L-methionine</keyword>
<comment type="caution">
    <text evidence="4">The sequence shown here is derived from an EMBL/GenBank/DDBJ whole genome shotgun (WGS) entry which is preliminary data.</text>
</comment>
<dbReference type="OrthoDB" id="1368803at2759"/>
<evidence type="ECO:0000313" key="5">
    <source>
        <dbReference type="Proteomes" id="UP000241107"/>
    </source>
</evidence>
<dbReference type="InterPro" id="IPR035248">
    <property type="entry name" value="PRMT5_C"/>
</dbReference>
<evidence type="ECO:0000259" key="2">
    <source>
        <dbReference type="Pfam" id="PF05185"/>
    </source>
</evidence>
<dbReference type="RefSeq" id="XP_024715470.1">
    <property type="nucleotide sequence ID" value="XM_024855871.1"/>
</dbReference>
<name>A0A2P7YXS3_9ASCO</name>
<dbReference type="InterPro" id="IPR029063">
    <property type="entry name" value="SAM-dependent_MTases_sf"/>
</dbReference>